<feature type="coiled-coil region" evidence="1">
    <location>
        <begin position="63"/>
        <end position="90"/>
    </location>
</feature>
<dbReference type="AlphaFoldDB" id="A0A1G9QGN6"/>
<proteinExistence type="predicted"/>
<evidence type="ECO:0000256" key="1">
    <source>
        <dbReference type="SAM" id="Coils"/>
    </source>
</evidence>
<organism evidence="3 4">
    <name type="scientific">Romboutsia lituseburensis DSM 797</name>
    <dbReference type="NCBI Taxonomy" id="1121325"/>
    <lineage>
        <taxon>Bacteria</taxon>
        <taxon>Bacillati</taxon>
        <taxon>Bacillota</taxon>
        <taxon>Clostridia</taxon>
        <taxon>Peptostreptococcales</taxon>
        <taxon>Peptostreptococcaceae</taxon>
        <taxon>Romboutsia</taxon>
    </lineage>
</organism>
<gene>
    <name evidence="3" type="ORF">SAMN04515677_105199</name>
</gene>
<feature type="region of interest" description="Disordered" evidence="2">
    <location>
        <begin position="1"/>
        <end position="29"/>
    </location>
</feature>
<keyword evidence="1" id="KW-0175">Coiled coil</keyword>
<dbReference type="STRING" id="1121325.SAMN04515677_105199"/>
<dbReference type="RefSeq" id="WP_092726231.1">
    <property type="nucleotide sequence ID" value="NZ_FNGW01000005.1"/>
</dbReference>
<name>A0A1G9QGN6_9FIRM</name>
<accession>A0A1G9QGN6</accession>
<feature type="compositionally biased region" description="Basic residues" evidence="2">
    <location>
        <begin position="16"/>
        <end position="29"/>
    </location>
</feature>
<protein>
    <recommendedName>
        <fullName evidence="5">Cell division protein FtsL</fullName>
    </recommendedName>
</protein>
<evidence type="ECO:0000313" key="4">
    <source>
        <dbReference type="Proteomes" id="UP000199068"/>
    </source>
</evidence>
<dbReference type="Proteomes" id="UP000199068">
    <property type="component" value="Unassembled WGS sequence"/>
</dbReference>
<keyword evidence="4" id="KW-1185">Reference proteome</keyword>
<evidence type="ECO:0000313" key="3">
    <source>
        <dbReference type="EMBL" id="SDM10146.1"/>
    </source>
</evidence>
<evidence type="ECO:0000256" key="2">
    <source>
        <dbReference type="SAM" id="MobiDB-lite"/>
    </source>
</evidence>
<evidence type="ECO:0008006" key="5">
    <source>
        <dbReference type="Google" id="ProtNLM"/>
    </source>
</evidence>
<feature type="compositionally biased region" description="Basic and acidic residues" evidence="2">
    <location>
        <begin position="1"/>
        <end position="15"/>
    </location>
</feature>
<reference evidence="3 4" key="1">
    <citation type="submission" date="2016-10" db="EMBL/GenBank/DDBJ databases">
        <authorList>
            <person name="de Groot N.N."/>
        </authorList>
    </citation>
    <scope>NUCLEOTIDE SEQUENCE [LARGE SCALE GENOMIC DNA]</scope>
    <source>
        <strain evidence="3 4">DSM 797</strain>
    </source>
</reference>
<sequence>MKKNNKIKDMNEYKKEKKNKHNNKRKKKLKKRVSIIFISVITLGVVIGNICGYTVVSDLKYDIHYLKKDLRQEEIRLEELKAKVDTSTSIQEIETKAKEELNMDYPNKNQIRYIEVKK</sequence>
<dbReference type="EMBL" id="FNGW01000005">
    <property type="protein sequence ID" value="SDM10146.1"/>
    <property type="molecule type" value="Genomic_DNA"/>
</dbReference>